<evidence type="ECO:0000313" key="1">
    <source>
        <dbReference type="EMBL" id="KIK06832.1"/>
    </source>
</evidence>
<dbReference type="HOGENOM" id="CLU_164452_0_0_1"/>
<feature type="non-terminal residue" evidence="1">
    <location>
        <position position="1"/>
    </location>
</feature>
<reference evidence="2" key="2">
    <citation type="submission" date="2015-01" db="EMBL/GenBank/DDBJ databases">
        <title>Evolutionary Origins and Diversification of the Mycorrhizal Mutualists.</title>
        <authorList>
            <consortium name="DOE Joint Genome Institute"/>
            <consortium name="Mycorrhizal Genomics Consortium"/>
            <person name="Kohler A."/>
            <person name="Kuo A."/>
            <person name="Nagy L.G."/>
            <person name="Floudas D."/>
            <person name="Copeland A."/>
            <person name="Barry K.W."/>
            <person name="Cichocki N."/>
            <person name="Veneault-Fourrey C."/>
            <person name="LaButti K."/>
            <person name="Lindquist E.A."/>
            <person name="Lipzen A."/>
            <person name="Lundell T."/>
            <person name="Morin E."/>
            <person name="Murat C."/>
            <person name="Riley R."/>
            <person name="Ohm R."/>
            <person name="Sun H."/>
            <person name="Tunlid A."/>
            <person name="Henrissat B."/>
            <person name="Grigoriev I.V."/>
            <person name="Hibbett D.S."/>
            <person name="Martin F."/>
        </authorList>
    </citation>
    <scope>NUCLEOTIDE SEQUENCE [LARGE SCALE GENOMIC DNA]</scope>
    <source>
        <strain evidence="2">LaAM-08-1</strain>
    </source>
</reference>
<protein>
    <submittedName>
        <fullName evidence="1">Uncharacterized protein</fullName>
    </submittedName>
</protein>
<dbReference type="EMBL" id="KN838551">
    <property type="protein sequence ID" value="KIK06832.1"/>
    <property type="molecule type" value="Genomic_DNA"/>
</dbReference>
<organism evidence="1 2">
    <name type="scientific">Laccaria amethystina LaAM-08-1</name>
    <dbReference type="NCBI Taxonomy" id="1095629"/>
    <lineage>
        <taxon>Eukaryota</taxon>
        <taxon>Fungi</taxon>
        <taxon>Dikarya</taxon>
        <taxon>Basidiomycota</taxon>
        <taxon>Agaricomycotina</taxon>
        <taxon>Agaricomycetes</taxon>
        <taxon>Agaricomycetidae</taxon>
        <taxon>Agaricales</taxon>
        <taxon>Agaricineae</taxon>
        <taxon>Hydnangiaceae</taxon>
        <taxon>Laccaria</taxon>
    </lineage>
</organism>
<evidence type="ECO:0000313" key="2">
    <source>
        <dbReference type="Proteomes" id="UP000054477"/>
    </source>
</evidence>
<dbReference type="Proteomes" id="UP000054477">
    <property type="component" value="Unassembled WGS sequence"/>
</dbReference>
<proteinExistence type="predicted"/>
<dbReference type="OrthoDB" id="10324738at2759"/>
<keyword evidence="2" id="KW-1185">Reference proteome</keyword>
<accession>A0A0C9Y998</accession>
<sequence length="123" mass="13380">QALSNGPTCFSMVASVRCVKDSIFVVAGRSDDCHTEFARSNAPAVGKQKSLGNLSAVHAVGADDGCKYLSRCGNGDRLSFPGSYGQCMWLEIIIASNKAMFYRFLQQVISFFHQWVSLSSGHH</sequence>
<name>A0A0C9Y998_9AGAR</name>
<dbReference type="AlphaFoldDB" id="A0A0C9Y998"/>
<reference evidence="1 2" key="1">
    <citation type="submission" date="2014-04" db="EMBL/GenBank/DDBJ databases">
        <authorList>
            <consortium name="DOE Joint Genome Institute"/>
            <person name="Kuo A."/>
            <person name="Kohler A."/>
            <person name="Nagy L.G."/>
            <person name="Floudas D."/>
            <person name="Copeland A."/>
            <person name="Barry K.W."/>
            <person name="Cichocki N."/>
            <person name="Veneault-Fourrey C."/>
            <person name="LaButti K."/>
            <person name="Lindquist E.A."/>
            <person name="Lipzen A."/>
            <person name="Lundell T."/>
            <person name="Morin E."/>
            <person name="Murat C."/>
            <person name="Sun H."/>
            <person name="Tunlid A."/>
            <person name="Henrissat B."/>
            <person name="Grigoriev I.V."/>
            <person name="Hibbett D.S."/>
            <person name="Martin F."/>
            <person name="Nordberg H.P."/>
            <person name="Cantor M.N."/>
            <person name="Hua S.X."/>
        </authorList>
    </citation>
    <scope>NUCLEOTIDE SEQUENCE [LARGE SCALE GENOMIC DNA]</scope>
    <source>
        <strain evidence="1 2">LaAM-08-1</strain>
    </source>
</reference>
<gene>
    <name evidence="1" type="ORF">K443DRAFT_88503</name>
</gene>